<accession>A0A0E9WXN3</accession>
<protein>
    <submittedName>
        <fullName evidence="3">Uncharacterized protein</fullName>
    </submittedName>
</protein>
<feature type="signal peptide" evidence="2">
    <location>
        <begin position="1"/>
        <end position="24"/>
    </location>
</feature>
<proteinExistence type="predicted"/>
<dbReference type="AlphaFoldDB" id="A0A0E9WXN3"/>
<feature type="region of interest" description="Disordered" evidence="1">
    <location>
        <begin position="66"/>
        <end position="102"/>
    </location>
</feature>
<organism evidence="3">
    <name type="scientific">Anguilla anguilla</name>
    <name type="common">European freshwater eel</name>
    <name type="synonym">Muraena anguilla</name>
    <dbReference type="NCBI Taxonomy" id="7936"/>
    <lineage>
        <taxon>Eukaryota</taxon>
        <taxon>Metazoa</taxon>
        <taxon>Chordata</taxon>
        <taxon>Craniata</taxon>
        <taxon>Vertebrata</taxon>
        <taxon>Euteleostomi</taxon>
        <taxon>Actinopterygii</taxon>
        <taxon>Neopterygii</taxon>
        <taxon>Teleostei</taxon>
        <taxon>Anguilliformes</taxon>
        <taxon>Anguillidae</taxon>
        <taxon>Anguilla</taxon>
    </lineage>
</organism>
<evidence type="ECO:0000313" key="3">
    <source>
        <dbReference type="EMBL" id="JAH94340.1"/>
    </source>
</evidence>
<keyword evidence="2" id="KW-0732">Signal</keyword>
<reference evidence="3" key="2">
    <citation type="journal article" date="2015" name="Fish Shellfish Immunol.">
        <title>Early steps in the European eel (Anguilla anguilla)-Vibrio vulnificus interaction in the gills: Role of the RtxA13 toxin.</title>
        <authorList>
            <person name="Callol A."/>
            <person name="Pajuelo D."/>
            <person name="Ebbesson L."/>
            <person name="Teles M."/>
            <person name="MacKenzie S."/>
            <person name="Amaro C."/>
        </authorList>
    </citation>
    <scope>NUCLEOTIDE SEQUENCE</scope>
</reference>
<evidence type="ECO:0000256" key="2">
    <source>
        <dbReference type="SAM" id="SignalP"/>
    </source>
</evidence>
<reference evidence="3" key="1">
    <citation type="submission" date="2014-11" db="EMBL/GenBank/DDBJ databases">
        <authorList>
            <person name="Amaro Gonzalez C."/>
        </authorList>
    </citation>
    <scope>NUCLEOTIDE SEQUENCE</scope>
</reference>
<evidence type="ECO:0000256" key="1">
    <source>
        <dbReference type="SAM" id="MobiDB-lite"/>
    </source>
</evidence>
<sequence>MPRSSWTSVFTSLSLSLSLSHTHTQSHLHYSTQNTQTHTQTITNAIVNIHTHARTHTHSVQYTDTEYPNSVCGETPPPQSPVLTHPSPKNRHGKQAWPASSETTMFSSPLLLQTLPPCGPSQQLLRGHKIQEL</sequence>
<dbReference type="EMBL" id="GBXM01014237">
    <property type="protein sequence ID" value="JAH94340.1"/>
    <property type="molecule type" value="Transcribed_RNA"/>
</dbReference>
<name>A0A0E9WXN3_ANGAN</name>
<feature type="chain" id="PRO_5002435057" evidence="2">
    <location>
        <begin position="25"/>
        <end position="133"/>
    </location>
</feature>